<evidence type="ECO:0000313" key="1">
    <source>
        <dbReference type="EMBL" id="BDU74313.1"/>
    </source>
</evidence>
<dbReference type="AlphaFoldDB" id="A0AA48H9M7"/>
<dbReference type="InterPro" id="IPR008928">
    <property type="entry name" value="6-hairpin_glycosidase_sf"/>
</dbReference>
<dbReference type="SUPFAM" id="SSF48208">
    <property type="entry name" value="Six-hairpin glycosidases"/>
    <property type="match status" value="1"/>
</dbReference>
<dbReference type="RefSeq" id="WP_316412988.1">
    <property type="nucleotide sequence ID" value="NZ_AP027080.1"/>
</dbReference>
<dbReference type="Proteomes" id="UP001238179">
    <property type="component" value="Chromosome"/>
</dbReference>
<gene>
    <name evidence="1" type="ORF">METEAL_34870</name>
</gene>
<evidence type="ECO:0000313" key="2">
    <source>
        <dbReference type="Proteomes" id="UP001238179"/>
    </source>
</evidence>
<dbReference type="Gene3D" id="1.50.10.10">
    <property type="match status" value="1"/>
</dbReference>
<dbReference type="GO" id="GO:0005975">
    <property type="term" value="P:carbohydrate metabolic process"/>
    <property type="evidence" value="ECO:0007669"/>
    <property type="project" value="InterPro"/>
</dbReference>
<dbReference type="KEGG" id="msil:METEAL_34870"/>
<name>A0AA48H9M7_9BACT</name>
<dbReference type="InterPro" id="IPR012341">
    <property type="entry name" value="6hp_glycosidase-like_sf"/>
</dbReference>
<protein>
    <submittedName>
        <fullName evidence="1">N-acylglucosamine 2-epimerase</fullName>
    </submittedName>
</protein>
<dbReference type="EMBL" id="AP027080">
    <property type="protein sequence ID" value="BDU74313.1"/>
    <property type="molecule type" value="Genomic_DNA"/>
</dbReference>
<proteinExistence type="predicted"/>
<sequence length="469" mass="52668">MLRRFLIHSLSAVLVAAVPGQRWLDHFNRDLLPFWNVPAAWGTPRGDFPTFRCNDGNLFSPASPCPEIADPPGWIKASAGMEFTRMKSRQTFFYGAAYHLTGDPAMLALARDGVRFLRAKALDKDTGSAVTFWDKGVPGPPVLERTTQDLAYAELGMAMYYYLTRDPEVLADIVRLKDHIFTRYWDKDWGMLRWAAKGPAEETGRQELVAQLDQVNAYMLLLAPILPEPLRTQWKADLVRLARVMVEKYHSPERHLFWGTLHEPRALGTRHTDFGHTAKALWMIGRIGRLAGDEALARFADTEGAAVLDMALLPDGTWGSKLRRDGTVEPSKEWWIYAELDQLAATLALADRKWSRTLDGTAAFWLTSMVDPRHHEVWGWVGPRGETYPDSPKIHLWKNGYHSAEHALVGYITSRALEAKPATLHFALPDPKAPVNPYFFAGTPGTKRVSPLPGFPGLSKVEVSFSGIR</sequence>
<reference evidence="2" key="1">
    <citation type="journal article" date="2023" name="Int. J. Syst. Evol. Microbiol.">
        <title>Mesoterricola silvestris gen. nov., sp. nov., Mesoterricola sediminis sp. nov., Geothrix oryzae sp. nov., Geothrix edaphica sp. nov., Geothrix rubra sp. nov., and Geothrix limicola sp. nov., six novel members of Acidobacteriota isolated from soils.</title>
        <authorList>
            <person name="Itoh H."/>
            <person name="Sugisawa Y."/>
            <person name="Mise K."/>
            <person name="Xu Z."/>
            <person name="Kuniyasu M."/>
            <person name="Ushijima N."/>
            <person name="Kawano K."/>
            <person name="Kobayashi E."/>
            <person name="Shiratori Y."/>
            <person name="Masuda Y."/>
            <person name="Senoo K."/>
        </authorList>
    </citation>
    <scope>NUCLEOTIDE SEQUENCE [LARGE SCALE GENOMIC DNA]</scope>
    <source>
        <strain evidence="2">W79</strain>
    </source>
</reference>
<accession>A0AA48H9M7</accession>
<keyword evidence="2" id="KW-1185">Reference proteome</keyword>
<dbReference type="PANTHER" id="PTHR15108">
    <property type="entry name" value="N-ACYLGLUCOSAMINE-2-EPIMERASE"/>
    <property type="match status" value="1"/>
</dbReference>
<organism evidence="1 2">
    <name type="scientific">Mesoterricola silvestris</name>
    <dbReference type="NCBI Taxonomy" id="2927979"/>
    <lineage>
        <taxon>Bacteria</taxon>
        <taxon>Pseudomonadati</taxon>
        <taxon>Acidobacteriota</taxon>
        <taxon>Holophagae</taxon>
        <taxon>Holophagales</taxon>
        <taxon>Holophagaceae</taxon>
        <taxon>Mesoterricola</taxon>
    </lineage>
</organism>